<dbReference type="InterPro" id="IPR044878">
    <property type="entry name" value="UbiA_sf"/>
</dbReference>
<gene>
    <name evidence="7" type="ORF">MAGMO_0218</name>
</gene>
<evidence type="ECO:0000256" key="5">
    <source>
        <dbReference type="ARBA" id="ARBA00023136"/>
    </source>
</evidence>
<reference evidence="7" key="1">
    <citation type="submission" date="2015-04" db="EMBL/GenBank/DDBJ databases">
        <authorList>
            <person name="Syromyatnikov M.Y."/>
            <person name="Popov V.N."/>
        </authorList>
    </citation>
    <scope>NUCLEOTIDE SEQUENCE</scope>
    <source>
        <strain evidence="7">MO-1</strain>
    </source>
</reference>
<evidence type="ECO:0000256" key="6">
    <source>
        <dbReference type="SAM" id="Phobius"/>
    </source>
</evidence>
<dbReference type="Pfam" id="PF01040">
    <property type="entry name" value="UbiA"/>
    <property type="match status" value="1"/>
</dbReference>
<comment type="subcellular location">
    <subcellularLocation>
        <location evidence="1">Membrane</location>
        <topology evidence="1">Multi-pass membrane protein</topology>
    </subcellularLocation>
</comment>
<evidence type="ECO:0000256" key="2">
    <source>
        <dbReference type="ARBA" id="ARBA00022475"/>
    </source>
</evidence>
<dbReference type="AlphaFoldDB" id="A0A1S7LCD6"/>
<feature type="transmembrane region" description="Helical" evidence="6">
    <location>
        <begin position="162"/>
        <end position="182"/>
    </location>
</feature>
<feature type="transmembrane region" description="Helical" evidence="6">
    <location>
        <begin position="41"/>
        <end position="59"/>
    </location>
</feature>
<feature type="transmembrane region" description="Helical" evidence="6">
    <location>
        <begin position="79"/>
        <end position="98"/>
    </location>
</feature>
<feature type="transmembrane region" description="Helical" evidence="6">
    <location>
        <begin position="212"/>
        <end position="232"/>
    </location>
</feature>
<keyword evidence="4 6" id="KW-1133">Transmembrane helix</keyword>
<dbReference type="GO" id="GO:0016765">
    <property type="term" value="F:transferase activity, transferring alkyl or aryl (other than methyl) groups"/>
    <property type="evidence" value="ECO:0007669"/>
    <property type="project" value="InterPro"/>
</dbReference>
<dbReference type="EMBL" id="LO017727">
    <property type="protein sequence ID" value="CRH04432.1"/>
    <property type="molecule type" value="Genomic_DNA"/>
</dbReference>
<name>A0A1S7LCD6_MAGMO</name>
<feature type="transmembrane region" description="Helical" evidence="6">
    <location>
        <begin position="12"/>
        <end position="29"/>
    </location>
</feature>
<feature type="transmembrane region" description="Helical" evidence="6">
    <location>
        <begin position="105"/>
        <end position="125"/>
    </location>
</feature>
<organism evidence="7">
    <name type="scientific">Magnetococcus massalia (strain MO-1)</name>
    <dbReference type="NCBI Taxonomy" id="451514"/>
    <lineage>
        <taxon>Bacteria</taxon>
        <taxon>Pseudomonadati</taxon>
        <taxon>Pseudomonadota</taxon>
        <taxon>Magnetococcia</taxon>
        <taxon>Magnetococcales</taxon>
        <taxon>Magnetococcaceae</taxon>
        <taxon>Magnetococcus</taxon>
    </lineage>
</organism>
<dbReference type="Gene3D" id="1.10.357.140">
    <property type="entry name" value="UbiA prenyltransferase"/>
    <property type="match status" value="1"/>
</dbReference>
<protein>
    <recommendedName>
        <fullName evidence="8">UbiA prenyltransferase</fullName>
    </recommendedName>
</protein>
<dbReference type="GO" id="GO:0016020">
    <property type="term" value="C:membrane"/>
    <property type="evidence" value="ECO:0007669"/>
    <property type="project" value="UniProtKB-SubCell"/>
</dbReference>
<keyword evidence="2" id="KW-1003">Cell membrane</keyword>
<evidence type="ECO:0008006" key="8">
    <source>
        <dbReference type="Google" id="ProtNLM"/>
    </source>
</evidence>
<evidence type="ECO:0000313" key="7">
    <source>
        <dbReference type="EMBL" id="CRH04432.1"/>
    </source>
</evidence>
<keyword evidence="3 6" id="KW-0812">Transmembrane</keyword>
<evidence type="ECO:0000256" key="1">
    <source>
        <dbReference type="ARBA" id="ARBA00004141"/>
    </source>
</evidence>
<dbReference type="InterPro" id="IPR000537">
    <property type="entry name" value="UbiA_prenyltransferase"/>
</dbReference>
<evidence type="ECO:0000256" key="4">
    <source>
        <dbReference type="ARBA" id="ARBA00022989"/>
    </source>
</evidence>
<feature type="transmembrane region" description="Helical" evidence="6">
    <location>
        <begin position="238"/>
        <end position="255"/>
    </location>
</feature>
<feature type="transmembrane region" description="Helical" evidence="6">
    <location>
        <begin position="275"/>
        <end position="299"/>
    </location>
</feature>
<accession>A0A1S7LCD6</accession>
<proteinExistence type="predicted"/>
<keyword evidence="5 6" id="KW-0472">Membrane</keyword>
<evidence type="ECO:0000256" key="3">
    <source>
        <dbReference type="ARBA" id="ARBA00022692"/>
    </source>
</evidence>
<sequence length="302" mass="34224">MQGYITILRIDYWFKNVFMIPGMVLALFLHPDSLSLEHIGLMVVGVLATCLVASANYVINEYLDAEYDRHHPVKKSRPAVTGAVSGRGVLIAYALLIISGLGLSALISSMFLVVAVLFLMAGFAYNVPPIRTKERVYLDILSESLNNPIRFLLGWSIFVPDIIPPSSILIAYWSGGAFLMAIKRFAEYRYIGNPELAGQYRRSFQFYTEDKLLVSSFFYALTSTFFIGIFLIKYRIEFLVLFPFISLLFTNYLKVGLKHNSAAQNPEQLFKEKELMAYVGFLLFLFVLLSFVDLPWLALLAK</sequence>